<reference evidence="3 4" key="1">
    <citation type="journal article" date="2004" name="Nature">
        <title>Genome sequence of the ultrasmall unicellular red alga Cyanidioschyzon merolae 10D.</title>
        <authorList>
            <person name="Matsuzaki M."/>
            <person name="Misumi O."/>
            <person name="Shin-i T."/>
            <person name="Maruyama S."/>
            <person name="Takahara M."/>
            <person name="Miyagishima S."/>
            <person name="Mori T."/>
            <person name="Nishida K."/>
            <person name="Yagisawa F."/>
            <person name="Nishida K."/>
            <person name="Yoshida Y."/>
            <person name="Nishimura Y."/>
            <person name="Nakao S."/>
            <person name="Kobayashi T."/>
            <person name="Momoyama Y."/>
            <person name="Higashiyama T."/>
            <person name="Minoda A."/>
            <person name="Sano M."/>
            <person name="Nomoto H."/>
            <person name="Oishi K."/>
            <person name="Hayashi H."/>
            <person name="Ohta F."/>
            <person name="Nishizaka S."/>
            <person name="Haga S."/>
            <person name="Miura S."/>
            <person name="Morishita T."/>
            <person name="Kabeya Y."/>
            <person name="Terasawa K."/>
            <person name="Suzuki Y."/>
            <person name="Ishii Y."/>
            <person name="Asakawa S."/>
            <person name="Takano H."/>
            <person name="Ohta N."/>
            <person name="Kuroiwa H."/>
            <person name="Tanaka K."/>
            <person name="Shimizu N."/>
            <person name="Sugano S."/>
            <person name="Sato N."/>
            <person name="Nozaki H."/>
            <person name="Ogasawara N."/>
            <person name="Kohara Y."/>
            <person name="Kuroiwa T."/>
        </authorList>
    </citation>
    <scope>NUCLEOTIDE SEQUENCE [LARGE SCALE GENOMIC DNA]</scope>
    <source>
        <strain evidence="3 4">10D</strain>
    </source>
</reference>
<keyword evidence="2" id="KW-0812">Transmembrane</keyword>
<dbReference type="eggNOG" id="KOG3292">
    <property type="taxonomic scope" value="Eukaryota"/>
</dbReference>
<feature type="transmembrane region" description="Helical" evidence="2">
    <location>
        <begin position="147"/>
        <end position="168"/>
    </location>
</feature>
<gene>
    <name evidence="3" type="ORF">CYME_CMN079C</name>
</gene>
<dbReference type="Pfam" id="PF06127">
    <property type="entry name" value="Mpo1-like"/>
    <property type="match status" value="1"/>
</dbReference>
<protein>
    <recommendedName>
        <fullName evidence="5">DUF962 domain-containing protein</fullName>
    </recommendedName>
</protein>
<keyword evidence="4" id="KW-1185">Reference proteome</keyword>
<dbReference type="OMA" id="IQFIGHY"/>
<dbReference type="EMBL" id="AP006496">
    <property type="protein sequence ID" value="BAM81205.1"/>
    <property type="molecule type" value="Genomic_DNA"/>
</dbReference>
<dbReference type="PANTHER" id="PTHR28026">
    <property type="entry name" value="DUF962 DOMAIN PROTEIN (AFU_ORTHOLOGUE AFUA_8G05310)"/>
    <property type="match status" value="1"/>
</dbReference>
<dbReference type="GO" id="GO:0016020">
    <property type="term" value="C:membrane"/>
    <property type="evidence" value="ECO:0007669"/>
    <property type="project" value="GOC"/>
</dbReference>
<reference evidence="3 4" key="2">
    <citation type="journal article" date="2007" name="BMC Biol.">
        <title>A 100%-complete sequence reveals unusually simple genomic features in the hot-spring red alga Cyanidioschyzon merolae.</title>
        <authorList>
            <person name="Nozaki H."/>
            <person name="Takano H."/>
            <person name="Misumi O."/>
            <person name="Terasawa K."/>
            <person name="Matsuzaki M."/>
            <person name="Maruyama S."/>
            <person name="Nishida K."/>
            <person name="Yagisawa F."/>
            <person name="Yoshida Y."/>
            <person name="Fujiwara T."/>
            <person name="Takio S."/>
            <person name="Tamura K."/>
            <person name="Chung S.J."/>
            <person name="Nakamura S."/>
            <person name="Kuroiwa H."/>
            <person name="Tanaka K."/>
            <person name="Sato N."/>
            <person name="Kuroiwa T."/>
        </authorList>
    </citation>
    <scope>NUCLEOTIDE SEQUENCE [LARGE SCALE GENOMIC DNA]</scope>
    <source>
        <strain evidence="3 4">10D</strain>
    </source>
</reference>
<evidence type="ECO:0000313" key="4">
    <source>
        <dbReference type="Proteomes" id="UP000007014"/>
    </source>
</evidence>
<feature type="transmembrane region" description="Helical" evidence="2">
    <location>
        <begin position="113"/>
        <end position="132"/>
    </location>
</feature>
<feature type="transmembrane region" description="Helical" evidence="2">
    <location>
        <begin position="75"/>
        <end position="101"/>
    </location>
</feature>
<evidence type="ECO:0000256" key="2">
    <source>
        <dbReference type="SAM" id="Phobius"/>
    </source>
</evidence>
<dbReference type="HOGENOM" id="CLU_081702_1_1_1"/>
<keyword evidence="2" id="KW-0472">Membrane</keyword>
<dbReference type="InterPro" id="IPR009305">
    <property type="entry name" value="Mpo1-like"/>
</dbReference>
<proteinExistence type="predicted"/>
<keyword evidence="2" id="KW-1133">Transmembrane helix</keyword>
<dbReference type="AlphaFoldDB" id="M1V5T0"/>
<dbReference type="RefSeq" id="XP_005537241.1">
    <property type="nucleotide sequence ID" value="XM_005537184.1"/>
</dbReference>
<dbReference type="PANTHER" id="PTHR28026:SF9">
    <property type="entry name" value="2-HYDROXY-PALMITIC ACID DIOXYGENASE MPO1"/>
    <property type="match status" value="1"/>
</dbReference>
<dbReference type="Proteomes" id="UP000007014">
    <property type="component" value="Chromosome 14"/>
</dbReference>
<dbReference type="OrthoDB" id="2124888at2759"/>
<evidence type="ECO:0000256" key="1">
    <source>
        <dbReference type="SAM" id="MobiDB-lite"/>
    </source>
</evidence>
<dbReference type="GeneID" id="16995294"/>
<organism evidence="3 4">
    <name type="scientific">Cyanidioschyzon merolae (strain NIES-3377 / 10D)</name>
    <name type="common">Unicellular red alga</name>
    <dbReference type="NCBI Taxonomy" id="280699"/>
    <lineage>
        <taxon>Eukaryota</taxon>
        <taxon>Rhodophyta</taxon>
        <taxon>Bangiophyceae</taxon>
        <taxon>Cyanidiales</taxon>
        <taxon>Cyanidiaceae</taxon>
        <taxon>Cyanidioschyzon</taxon>
    </lineage>
</organism>
<name>M1V5T0_CYAM1</name>
<dbReference type="GO" id="GO:0046521">
    <property type="term" value="P:sphingoid catabolic process"/>
    <property type="evidence" value="ECO:0007669"/>
    <property type="project" value="TreeGrafter"/>
</dbReference>
<dbReference type="KEGG" id="cme:CYME_CMN079C"/>
<evidence type="ECO:0008006" key="5">
    <source>
        <dbReference type="Google" id="ProtNLM"/>
    </source>
</evidence>
<feature type="region of interest" description="Disordered" evidence="1">
    <location>
        <begin position="177"/>
        <end position="205"/>
    </location>
</feature>
<feature type="transmembrane region" description="Helical" evidence="2">
    <location>
        <begin position="35"/>
        <end position="55"/>
    </location>
</feature>
<accession>M1V5T0</accession>
<evidence type="ECO:0000313" key="3">
    <source>
        <dbReference type="EMBL" id="BAM81205.1"/>
    </source>
</evidence>
<dbReference type="GO" id="GO:0005783">
    <property type="term" value="C:endoplasmic reticulum"/>
    <property type="evidence" value="ECO:0007669"/>
    <property type="project" value="TreeGrafter"/>
</dbReference>
<sequence length="205" mass="22736">MTGERKRHTAAVLSLDFAEQYGFYLKYHAHPVNQLVHVVFVPLLLGSALAALAQWRVSLGGVKLDLGLIVAVAYALYYIVLSPLLGASAALVMVLPLYLAGRALLLRAPDAQVVWSAFLVIQLLGWSAQFAAHEWLEKRRPALLDNLIQAFASAPLFVFVEVLAFLGLDQGLRKRFQRPQRARSTSRERRTPGGAKTPRRRMAHA</sequence>
<dbReference type="Gramene" id="CMN079CT">
    <property type="protein sequence ID" value="CMN079CT"/>
    <property type="gene ID" value="CMN079C"/>
</dbReference>